<dbReference type="InterPro" id="IPR045518">
    <property type="entry name" value="2EXR"/>
</dbReference>
<reference evidence="3 4" key="1">
    <citation type="submission" date="2023-01" db="EMBL/GenBank/DDBJ databases">
        <title>Analysis of 21 Apiospora genomes using comparative genomics revels a genus with tremendous synthesis potential of carbohydrate active enzymes and secondary metabolites.</title>
        <authorList>
            <person name="Sorensen T."/>
        </authorList>
    </citation>
    <scope>NUCLEOTIDE SEQUENCE [LARGE SCALE GENOMIC DNA]</scope>
    <source>
        <strain evidence="3 4">CBS 20057</strain>
    </source>
</reference>
<feature type="domain" description="2EXR" evidence="2">
    <location>
        <begin position="137"/>
        <end position="208"/>
    </location>
</feature>
<dbReference type="EMBL" id="JAQQWI010000007">
    <property type="protein sequence ID" value="KAK8028380.1"/>
    <property type="molecule type" value="Genomic_DNA"/>
</dbReference>
<dbReference type="PANTHER" id="PTHR35910:SF1">
    <property type="entry name" value="2EXR DOMAIN-CONTAINING PROTEIN"/>
    <property type="match status" value="1"/>
</dbReference>
<keyword evidence="4" id="KW-1185">Reference proteome</keyword>
<feature type="compositionally biased region" description="Basic and acidic residues" evidence="1">
    <location>
        <begin position="77"/>
        <end position="89"/>
    </location>
</feature>
<comment type="caution">
    <text evidence="3">The sequence shown here is derived from an EMBL/GenBank/DDBJ whole genome shotgun (WGS) entry which is preliminary data.</text>
</comment>
<feature type="compositionally biased region" description="Basic and acidic residues" evidence="1">
    <location>
        <begin position="29"/>
        <end position="41"/>
    </location>
</feature>
<dbReference type="Proteomes" id="UP001396898">
    <property type="component" value="Unassembled WGS sequence"/>
</dbReference>
<gene>
    <name evidence="3" type="ORF">PG991_005436</name>
</gene>
<name>A0ABR1SAF9_9PEZI</name>
<proteinExistence type="predicted"/>
<dbReference type="PANTHER" id="PTHR35910">
    <property type="entry name" value="2EXR DOMAIN-CONTAINING PROTEIN"/>
    <property type="match status" value="1"/>
</dbReference>
<sequence>MRKALKLKMAFAKAKALLSCQVKGAPAREPLKTRSRQEDPSSSRNAMPSLRDAAAPGTGDTSAAARPKPPPCCDTRAIPEKGPPERPADGDASEALPKDSRTFHQYPKLPPELREMIWRMAFGKHASKALPEDSRTFPQFPKLPPELRAMIWHMAAEDHALEVVLGQRCRCTGQPGELQFLAKRKPLRARLALLHACRESRGELAPLYDAFEYNETGMVEAPGDLFLQPDPTGSGKPELSWATDHRYTAGETPSGEC</sequence>
<evidence type="ECO:0000259" key="2">
    <source>
        <dbReference type="Pfam" id="PF20150"/>
    </source>
</evidence>
<evidence type="ECO:0000313" key="4">
    <source>
        <dbReference type="Proteomes" id="UP001396898"/>
    </source>
</evidence>
<feature type="region of interest" description="Disordered" evidence="1">
    <location>
        <begin position="227"/>
        <end position="257"/>
    </location>
</feature>
<organism evidence="3 4">
    <name type="scientific">Apiospora marii</name>
    <dbReference type="NCBI Taxonomy" id="335849"/>
    <lineage>
        <taxon>Eukaryota</taxon>
        <taxon>Fungi</taxon>
        <taxon>Dikarya</taxon>
        <taxon>Ascomycota</taxon>
        <taxon>Pezizomycotina</taxon>
        <taxon>Sordariomycetes</taxon>
        <taxon>Xylariomycetidae</taxon>
        <taxon>Amphisphaeriales</taxon>
        <taxon>Apiosporaceae</taxon>
        <taxon>Apiospora</taxon>
    </lineage>
</organism>
<protein>
    <recommendedName>
        <fullName evidence="2">2EXR domain-containing protein</fullName>
    </recommendedName>
</protein>
<evidence type="ECO:0000256" key="1">
    <source>
        <dbReference type="SAM" id="MobiDB-lite"/>
    </source>
</evidence>
<feature type="domain" description="2EXR" evidence="2">
    <location>
        <begin position="103"/>
        <end position="123"/>
    </location>
</feature>
<feature type="region of interest" description="Disordered" evidence="1">
    <location>
        <begin position="22"/>
        <end position="107"/>
    </location>
</feature>
<dbReference type="Pfam" id="PF20150">
    <property type="entry name" value="2EXR"/>
    <property type="match status" value="2"/>
</dbReference>
<evidence type="ECO:0000313" key="3">
    <source>
        <dbReference type="EMBL" id="KAK8028380.1"/>
    </source>
</evidence>
<accession>A0ABR1SAF9</accession>